<feature type="region of interest" description="Disordered" evidence="3">
    <location>
        <begin position="1"/>
        <end position="100"/>
    </location>
</feature>
<name>A0A895YJH2_9ACTN</name>
<feature type="region of interest" description="Disordered" evidence="3">
    <location>
        <begin position="131"/>
        <end position="180"/>
    </location>
</feature>
<dbReference type="InterPro" id="IPR023365">
    <property type="entry name" value="Sortase_dom-sf"/>
</dbReference>
<dbReference type="NCBIfam" id="NF033747">
    <property type="entry name" value="class_E_sortase"/>
    <property type="match status" value="1"/>
</dbReference>
<organism evidence="4 5">
    <name type="scientific">Natronosporangium hydrolyticum</name>
    <dbReference type="NCBI Taxonomy" id="2811111"/>
    <lineage>
        <taxon>Bacteria</taxon>
        <taxon>Bacillati</taxon>
        <taxon>Actinomycetota</taxon>
        <taxon>Actinomycetes</taxon>
        <taxon>Micromonosporales</taxon>
        <taxon>Micromonosporaceae</taxon>
        <taxon>Natronosporangium</taxon>
    </lineage>
</organism>
<keyword evidence="5" id="KW-1185">Reference proteome</keyword>
<dbReference type="Gene3D" id="2.40.260.10">
    <property type="entry name" value="Sortase"/>
    <property type="match status" value="1"/>
</dbReference>
<keyword evidence="1" id="KW-0378">Hydrolase</keyword>
<dbReference type="InterPro" id="IPR053465">
    <property type="entry name" value="Sortase_Class_E"/>
</dbReference>
<dbReference type="RefSeq" id="WP_239676913.1">
    <property type="nucleotide sequence ID" value="NZ_CP070499.1"/>
</dbReference>
<dbReference type="Pfam" id="PF04203">
    <property type="entry name" value="Sortase"/>
    <property type="match status" value="1"/>
</dbReference>
<dbReference type="KEGG" id="nhy:JQS43_25475"/>
<evidence type="ECO:0000256" key="1">
    <source>
        <dbReference type="ARBA" id="ARBA00022801"/>
    </source>
</evidence>
<reference evidence="4" key="1">
    <citation type="submission" date="2021-02" db="EMBL/GenBank/DDBJ databases">
        <title>Natrosporangium hydrolyticum gen. nov., sp. nov, a haloalkaliphilic actinobacterium from a soda solonchak soil.</title>
        <authorList>
            <person name="Sorokin D.Y."/>
            <person name="Khijniak T.V."/>
            <person name="Zakharycheva A.P."/>
            <person name="Boueva O.V."/>
            <person name="Ariskina E.V."/>
            <person name="Hahnke R.L."/>
            <person name="Bunk B."/>
            <person name="Sproer C."/>
            <person name="Schumann P."/>
            <person name="Evtushenko L.I."/>
            <person name="Kublanov I.V."/>
        </authorList>
    </citation>
    <scope>NUCLEOTIDE SEQUENCE</scope>
    <source>
        <strain evidence="4">DSM 106523</strain>
    </source>
</reference>
<dbReference type="Proteomes" id="UP000662857">
    <property type="component" value="Chromosome"/>
</dbReference>
<evidence type="ECO:0000313" key="4">
    <source>
        <dbReference type="EMBL" id="QSB14756.1"/>
    </source>
</evidence>
<feature type="compositionally biased region" description="Pro residues" evidence="3">
    <location>
        <begin position="37"/>
        <end position="75"/>
    </location>
</feature>
<dbReference type="NCBIfam" id="TIGR01076">
    <property type="entry name" value="sortase_fam"/>
    <property type="match status" value="1"/>
</dbReference>
<dbReference type="GO" id="GO:0016787">
    <property type="term" value="F:hydrolase activity"/>
    <property type="evidence" value="ECO:0007669"/>
    <property type="project" value="UniProtKB-KW"/>
</dbReference>
<gene>
    <name evidence="4" type="ORF">JQS43_25475</name>
</gene>
<dbReference type="InterPro" id="IPR042003">
    <property type="entry name" value="Sortase_E"/>
</dbReference>
<dbReference type="EMBL" id="CP070499">
    <property type="protein sequence ID" value="QSB14756.1"/>
    <property type="molecule type" value="Genomic_DNA"/>
</dbReference>
<dbReference type="SUPFAM" id="SSF63817">
    <property type="entry name" value="Sortase"/>
    <property type="match status" value="1"/>
</dbReference>
<feature type="active site" description="Acyl-thioester intermediate" evidence="2">
    <location>
        <position position="401"/>
    </location>
</feature>
<feature type="region of interest" description="Disordered" evidence="3">
    <location>
        <begin position="261"/>
        <end position="284"/>
    </location>
</feature>
<sequence length="436" mass="46405">MRDDSFPPEGQADEQPGARVGQAGQQAEPWGQQPVPSQQPAPPRPPTLNPPAPNFSAPPPTPRPAQPQQPAPAPAPATGQNWDPWADSTDPAPVSPAVEATTVLPRLRDADQTAVIDAGRVDADQTAVISAVGARTRHREPARTGPPPAAETSLLGIVPPAPPPDPDDDAPKPEPKAGEQVIPLRALQTDTGGYRSVYSALTRTTFGTVVRTTVRGFGELLITVGVIVLLLAAYEVWGKAAVVASHQDELDRQLEEMWAEPVAPTPSPDDEEPEATPEPLGPPPGHAIARLYVPKLGKHWVVVEGVELDDIRYAPGRYPSGAMPGEVGNFAIAGHRNPATFWDLDKVYEGDAIVVETQGNWYTYRVTQNHIVAPSAVEVVAPVPGQPGVEPSQAMLTLTTCHPKWDNYERLIVHAELVDHQPQSEGRPSVLGGLGG</sequence>
<accession>A0A895YJH2</accession>
<dbReference type="PRINTS" id="PR01217">
    <property type="entry name" value="PRICHEXTENSN"/>
</dbReference>
<feature type="active site" description="Proton donor/acceptor" evidence="2">
    <location>
        <position position="335"/>
    </location>
</feature>
<dbReference type="InterPro" id="IPR005754">
    <property type="entry name" value="Sortase"/>
</dbReference>
<dbReference type="CDD" id="cd05830">
    <property type="entry name" value="Sortase_E"/>
    <property type="match status" value="1"/>
</dbReference>
<evidence type="ECO:0000256" key="2">
    <source>
        <dbReference type="PIRSR" id="PIRSR605754-1"/>
    </source>
</evidence>
<proteinExistence type="predicted"/>
<evidence type="ECO:0000256" key="3">
    <source>
        <dbReference type="SAM" id="MobiDB-lite"/>
    </source>
</evidence>
<dbReference type="AlphaFoldDB" id="A0A895YJH2"/>
<protein>
    <submittedName>
        <fullName evidence="4">Class E sortase</fullName>
    </submittedName>
</protein>
<evidence type="ECO:0000313" key="5">
    <source>
        <dbReference type="Proteomes" id="UP000662857"/>
    </source>
</evidence>